<feature type="region of interest" description="Disordered" evidence="1">
    <location>
        <begin position="91"/>
        <end position="131"/>
    </location>
</feature>
<gene>
    <name evidence="2" type="ORF">GJ744_004036</name>
</gene>
<keyword evidence="3" id="KW-1185">Reference proteome</keyword>
<dbReference type="EMBL" id="JAACFV010000187">
    <property type="protein sequence ID" value="KAF7503278.1"/>
    <property type="molecule type" value="Genomic_DNA"/>
</dbReference>
<reference evidence="2" key="1">
    <citation type="submission" date="2020-02" db="EMBL/GenBank/DDBJ databases">
        <authorList>
            <person name="Palmer J.M."/>
        </authorList>
    </citation>
    <scope>NUCLEOTIDE SEQUENCE</scope>
    <source>
        <strain evidence="2">EPUS1.4</strain>
        <tissue evidence="2">Thallus</tissue>
    </source>
</reference>
<dbReference type="AlphaFoldDB" id="A0A8H7E091"/>
<feature type="compositionally biased region" description="Low complexity" evidence="1">
    <location>
        <begin position="22"/>
        <end position="35"/>
    </location>
</feature>
<feature type="compositionally biased region" description="Basic and acidic residues" evidence="1">
    <location>
        <begin position="1"/>
        <end position="16"/>
    </location>
</feature>
<protein>
    <submittedName>
        <fullName evidence="2">Uncharacterized protein</fullName>
    </submittedName>
</protein>
<organism evidence="2 3">
    <name type="scientific">Endocarpon pusillum</name>
    <dbReference type="NCBI Taxonomy" id="364733"/>
    <lineage>
        <taxon>Eukaryota</taxon>
        <taxon>Fungi</taxon>
        <taxon>Dikarya</taxon>
        <taxon>Ascomycota</taxon>
        <taxon>Pezizomycotina</taxon>
        <taxon>Eurotiomycetes</taxon>
        <taxon>Chaetothyriomycetidae</taxon>
        <taxon>Verrucariales</taxon>
        <taxon>Verrucariaceae</taxon>
        <taxon>Endocarpon</taxon>
    </lineage>
</organism>
<feature type="compositionally biased region" description="Polar residues" evidence="1">
    <location>
        <begin position="193"/>
        <end position="202"/>
    </location>
</feature>
<feature type="region of interest" description="Disordered" evidence="1">
    <location>
        <begin position="1"/>
        <end position="40"/>
    </location>
</feature>
<comment type="caution">
    <text evidence="2">The sequence shown here is derived from an EMBL/GenBank/DDBJ whole genome shotgun (WGS) entry which is preliminary data.</text>
</comment>
<dbReference type="Proteomes" id="UP000606974">
    <property type="component" value="Unassembled WGS sequence"/>
</dbReference>
<feature type="region of interest" description="Disordered" evidence="1">
    <location>
        <begin position="372"/>
        <end position="401"/>
    </location>
</feature>
<evidence type="ECO:0000313" key="3">
    <source>
        <dbReference type="Proteomes" id="UP000606974"/>
    </source>
</evidence>
<feature type="compositionally biased region" description="Low complexity" evidence="1">
    <location>
        <begin position="216"/>
        <end position="227"/>
    </location>
</feature>
<dbReference type="OrthoDB" id="10347347at2759"/>
<feature type="region of interest" description="Disordered" evidence="1">
    <location>
        <begin position="164"/>
        <end position="249"/>
    </location>
</feature>
<proteinExistence type="predicted"/>
<evidence type="ECO:0000256" key="1">
    <source>
        <dbReference type="SAM" id="MobiDB-lite"/>
    </source>
</evidence>
<evidence type="ECO:0000313" key="2">
    <source>
        <dbReference type="EMBL" id="KAF7503278.1"/>
    </source>
</evidence>
<feature type="compositionally biased region" description="Polar residues" evidence="1">
    <location>
        <begin position="94"/>
        <end position="109"/>
    </location>
</feature>
<accession>A0A8H7E091</accession>
<sequence length="401" mass="43729">MSFSPERLESAIERNELSPQALLPSDLLESSPEISTPSQTAINTVGPLIQPTTTAQTVARAPPAATTRIPRHHDLIMEQNDQFVDETWTLMSGGPSQTAGQHTQASQVAPYTPGEPGPALSSPPGQMPEQRLTEQPQIFLPPGHGRTPQQRAAVENFNAAVAARARQRAEAERARQAHLATSPDQPHSEDIGTAQNNQTQASGPGEHQRRRAELGSTASPAAPTTTAMQTPLLTDPPMTLEPGQSIPLPVAFDTAHPLHMAVNSLGQPANDTDTRPRAHEGDSIFSDMMNRLIAQGRAWPGTYRQVHLPRQRHVPYGREFLYYGEMINDQHGLFPRAGTLGGDPIAIRNARDGEIAGWQDFASNPRSRIYLVPTPNPGRWDGERDGSENPSRGRGRGRRRR</sequence>
<name>A0A8H7E091_9EURO</name>